<evidence type="ECO:0000313" key="3">
    <source>
        <dbReference type="EMBL" id="APW58913.1"/>
    </source>
</evidence>
<name>A0A1U7CJ55_9BACT</name>
<feature type="domain" description="Gfo/Idh/MocA-like oxidoreductase N-terminal" evidence="1">
    <location>
        <begin position="45"/>
        <end position="170"/>
    </location>
</feature>
<evidence type="ECO:0000259" key="1">
    <source>
        <dbReference type="Pfam" id="PF01408"/>
    </source>
</evidence>
<evidence type="ECO:0000313" key="4">
    <source>
        <dbReference type="Proteomes" id="UP000186309"/>
    </source>
</evidence>
<dbReference type="Gene3D" id="3.40.50.720">
    <property type="entry name" value="NAD(P)-binding Rossmann-like Domain"/>
    <property type="match status" value="1"/>
</dbReference>
<accession>A0A1U7CJ55</accession>
<dbReference type="GO" id="GO:0000166">
    <property type="term" value="F:nucleotide binding"/>
    <property type="evidence" value="ECO:0007669"/>
    <property type="project" value="InterPro"/>
</dbReference>
<reference evidence="4" key="1">
    <citation type="submission" date="2016-12" db="EMBL/GenBank/DDBJ databases">
        <title>Comparative genomics of four Isosphaeraceae planctomycetes: a common pool of plasmids and glycoside hydrolase genes.</title>
        <authorList>
            <person name="Ivanova A."/>
        </authorList>
    </citation>
    <scope>NUCLEOTIDE SEQUENCE [LARGE SCALE GENOMIC DNA]</scope>
    <source>
        <strain evidence="4">PX4</strain>
    </source>
</reference>
<dbReference type="Proteomes" id="UP000186309">
    <property type="component" value="Chromosome"/>
</dbReference>
<gene>
    <name evidence="3" type="ORF">BSF38_00324</name>
</gene>
<dbReference type="InterPro" id="IPR000683">
    <property type="entry name" value="Gfo/Idh/MocA-like_OxRdtase_N"/>
</dbReference>
<dbReference type="EMBL" id="CP019082">
    <property type="protein sequence ID" value="APW58913.1"/>
    <property type="molecule type" value="Genomic_DNA"/>
</dbReference>
<dbReference type="PANTHER" id="PTHR43818">
    <property type="entry name" value="BCDNA.GH03377"/>
    <property type="match status" value="1"/>
</dbReference>
<feature type="domain" description="GFO/IDH/MocA-like oxidoreductase" evidence="2">
    <location>
        <begin position="194"/>
        <end position="328"/>
    </location>
</feature>
<dbReference type="Pfam" id="PF22725">
    <property type="entry name" value="GFO_IDH_MocA_C3"/>
    <property type="match status" value="1"/>
</dbReference>
<dbReference type="AlphaFoldDB" id="A0A1U7CJ55"/>
<dbReference type="Gene3D" id="3.30.360.10">
    <property type="entry name" value="Dihydrodipicolinate Reductase, domain 2"/>
    <property type="match status" value="1"/>
</dbReference>
<dbReference type="STRING" id="1387353.BSF38_00324"/>
<dbReference type="InterPro" id="IPR055170">
    <property type="entry name" value="GFO_IDH_MocA-like_dom"/>
</dbReference>
<protein>
    <submittedName>
        <fullName evidence="3">Uncharacterized protein</fullName>
    </submittedName>
</protein>
<sequence length="437" mass="47882">MTERPDAIDSPSRRQFLKGTAAVASAGATAASWVPMVHAAGSDVIKIGLVGAGGRGTGAAEQALTADSATKLVAVADAFGDRIEESLSALKGSGVGSRVDVEKDRQYTGFDAYKKVIDQVDLVLLTTPPAFRPIHLTYAVEKGVNAFVEKPMAVDGPGLRMYIKACKDAKAKNLSLVNGFCWRYFPPRRETMQHVFDGKIGDIVSIETTYNSQGVWEPRRTREQCSSDMEYQMRNWYYYSWLSGDHIVEQAIHGIDTIGWALGDKLPIQCWGVGGRQSRTDAKYGNIWDHFSVVYEFPNNVRATHQCRHWVNTPNRVKDYIFGTKGMADVFGNSITGPESWSYRPGRGSKKSATPDMYQVEHDEMFAALRAGKPINNGEKAANSTLLAIMGRTAAYTGENITPDQILNSKLDMSPAKYEFGANPVAPIPIPGVTKVV</sequence>
<dbReference type="InterPro" id="IPR006311">
    <property type="entry name" value="TAT_signal"/>
</dbReference>
<evidence type="ECO:0000259" key="2">
    <source>
        <dbReference type="Pfam" id="PF22725"/>
    </source>
</evidence>
<dbReference type="Pfam" id="PF01408">
    <property type="entry name" value="GFO_IDH_MocA"/>
    <property type="match status" value="1"/>
</dbReference>
<dbReference type="InterPro" id="IPR036291">
    <property type="entry name" value="NAD(P)-bd_dom_sf"/>
</dbReference>
<dbReference type="PROSITE" id="PS51318">
    <property type="entry name" value="TAT"/>
    <property type="match status" value="1"/>
</dbReference>
<dbReference type="Pfam" id="PF10518">
    <property type="entry name" value="TAT_signal"/>
    <property type="match status" value="1"/>
</dbReference>
<proteinExistence type="predicted"/>
<dbReference type="InterPro" id="IPR019546">
    <property type="entry name" value="TAT_signal_bac_arc"/>
</dbReference>
<organism evidence="3 4">
    <name type="scientific">Paludisphaera borealis</name>
    <dbReference type="NCBI Taxonomy" id="1387353"/>
    <lineage>
        <taxon>Bacteria</taxon>
        <taxon>Pseudomonadati</taxon>
        <taxon>Planctomycetota</taxon>
        <taxon>Planctomycetia</taxon>
        <taxon>Isosphaerales</taxon>
        <taxon>Isosphaeraceae</taxon>
        <taxon>Paludisphaera</taxon>
    </lineage>
</organism>
<dbReference type="KEGG" id="pbor:BSF38_00324"/>
<keyword evidence="4" id="KW-1185">Reference proteome</keyword>
<dbReference type="SUPFAM" id="SSF51735">
    <property type="entry name" value="NAD(P)-binding Rossmann-fold domains"/>
    <property type="match status" value="1"/>
</dbReference>
<dbReference type="PANTHER" id="PTHR43818:SF5">
    <property type="entry name" value="OXIDOREDUCTASE FAMILY PROTEIN"/>
    <property type="match status" value="1"/>
</dbReference>
<dbReference type="InterPro" id="IPR050463">
    <property type="entry name" value="Gfo/Idh/MocA_oxidrdct_glycsds"/>
</dbReference>
<dbReference type="NCBIfam" id="TIGR01409">
    <property type="entry name" value="TAT_signal_seq"/>
    <property type="match status" value="1"/>
</dbReference>
<dbReference type="SUPFAM" id="SSF55347">
    <property type="entry name" value="Glyceraldehyde-3-phosphate dehydrogenase-like, C-terminal domain"/>
    <property type="match status" value="1"/>
</dbReference>
<dbReference type="RefSeq" id="WP_237170695.1">
    <property type="nucleotide sequence ID" value="NZ_CP019082.1"/>
</dbReference>